<comment type="caution">
    <text evidence="4">The sequence shown here is derived from an EMBL/GenBank/DDBJ whole genome shotgun (WGS) entry which is preliminary data.</text>
</comment>
<dbReference type="PANTHER" id="PTHR42794">
    <property type="entry name" value="HEMIN IMPORT ATP-BINDING PROTEIN HMUV"/>
    <property type="match status" value="1"/>
</dbReference>
<keyword evidence="1" id="KW-0547">Nucleotide-binding</keyword>
<dbReference type="Pfam" id="PF00005">
    <property type="entry name" value="ABC_tran"/>
    <property type="match status" value="1"/>
</dbReference>
<dbReference type="InterPro" id="IPR003593">
    <property type="entry name" value="AAA+_ATPase"/>
</dbReference>
<evidence type="ECO:0000313" key="5">
    <source>
        <dbReference type="Proteomes" id="UP001500021"/>
    </source>
</evidence>
<reference evidence="4 5" key="1">
    <citation type="journal article" date="2019" name="Int. J. Syst. Evol. Microbiol.">
        <title>The Global Catalogue of Microorganisms (GCM) 10K type strain sequencing project: providing services to taxonomists for standard genome sequencing and annotation.</title>
        <authorList>
            <consortium name="The Broad Institute Genomics Platform"/>
            <consortium name="The Broad Institute Genome Sequencing Center for Infectious Disease"/>
            <person name="Wu L."/>
            <person name="Ma J."/>
        </authorList>
    </citation>
    <scope>NUCLEOTIDE SEQUENCE [LARGE SCALE GENOMIC DNA]</scope>
    <source>
        <strain evidence="4 5">JCM 15608</strain>
    </source>
</reference>
<evidence type="ECO:0000259" key="3">
    <source>
        <dbReference type="PROSITE" id="PS50893"/>
    </source>
</evidence>
<dbReference type="RefSeq" id="WP_343813500.1">
    <property type="nucleotide sequence ID" value="NZ_BAAAFA010000001.1"/>
</dbReference>
<keyword evidence="5" id="KW-1185">Reference proteome</keyword>
<dbReference type="CDD" id="cd03214">
    <property type="entry name" value="ABC_Iron-Siderophores_B12_Hemin"/>
    <property type="match status" value="1"/>
</dbReference>
<name>A0ABN1L235_9GAMM</name>
<dbReference type="EMBL" id="BAAAFA010000001">
    <property type="protein sequence ID" value="GAA0810062.1"/>
    <property type="molecule type" value="Genomic_DNA"/>
</dbReference>
<proteinExistence type="predicted"/>
<organism evidence="4 5">
    <name type="scientific">Colwellia asteriadis</name>
    <dbReference type="NCBI Taxonomy" id="517723"/>
    <lineage>
        <taxon>Bacteria</taxon>
        <taxon>Pseudomonadati</taxon>
        <taxon>Pseudomonadota</taxon>
        <taxon>Gammaproteobacteria</taxon>
        <taxon>Alteromonadales</taxon>
        <taxon>Colwelliaceae</taxon>
        <taxon>Colwellia</taxon>
    </lineage>
</organism>
<dbReference type="PANTHER" id="PTHR42794:SF2">
    <property type="entry name" value="ABC TRANSPORTER ATP-BINDING PROTEIN"/>
    <property type="match status" value="1"/>
</dbReference>
<dbReference type="Gene3D" id="3.40.50.300">
    <property type="entry name" value="P-loop containing nucleotide triphosphate hydrolases"/>
    <property type="match status" value="1"/>
</dbReference>
<dbReference type="PROSITE" id="PS50893">
    <property type="entry name" value="ABC_TRANSPORTER_2"/>
    <property type="match status" value="1"/>
</dbReference>
<dbReference type="SUPFAM" id="SSF52540">
    <property type="entry name" value="P-loop containing nucleoside triphosphate hydrolases"/>
    <property type="match status" value="1"/>
</dbReference>
<evidence type="ECO:0000256" key="2">
    <source>
        <dbReference type="ARBA" id="ARBA00022840"/>
    </source>
</evidence>
<accession>A0ABN1L235</accession>
<dbReference type="PROSITE" id="PS00211">
    <property type="entry name" value="ABC_TRANSPORTER_1"/>
    <property type="match status" value="1"/>
</dbReference>
<protein>
    <recommendedName>
        <fullName evidence="3">ABC transporter domain-containing protein</fullName>
    </recommendedName>
</protein>
<dbReference type="InterPro" id="IPR017871">
    <property type="entry name" value="ABC_transporter-like_CS"/>
</dbReference>
<feature type="domain" description="ABC transporter" evidence="3">
    <location>
        <begin position="5"/>
        <end position="242"/>
    </location>
</feature>
<sequence length="277" mass="30606">MSALLNVSQLSWRTSHTCILQDISLTITKGEVIGIIGPNGAGKTSLLRCLINQNNILTKSGLSGSVHLKNKNIINYSTKELAQHFALVMQKPDPIFALSVQDVLKMGLLPHKSIFSLESDHDRGKINNALSKVGLLHMLNNNFATLSGGEQQRVLIARALVQSPQILILDEPTNHLDAFYQHQLLHLISKLNITVIMTVHDLNLASSYCQRLLLLNKGKLISDGTPEQVLTETQLHNVFGLPCQQKVNEITGSTQVSFYLPETQRANNTSTVNTHHE</sequence>
<dbReference type="InterPro" id="IPR027417">
    <property type="entry name" value="P-loop_NTPase"/>
</dbReference>
<dbReference type="Proteomes" id="UP001500021">
    <property type="component" value="Unassembled WGS sequence"/>
</dbReference>
<keyword evidence="2" id="KW-0067">ATP-binding</keyword>
<evidence type="ECO:0000313" key="4">
    <source>
        <dbReference type="EMBL" id="GAA0810062.1"/>
    </source>
</evidence>
<dbReference type="InterPro" id="IPR003439">
    <property type="entry name" value="ABC_transporter-like_ATP-bd"/>
</dbReference>
<gene>
    <name evidence="4" type="ORF">GCM10009111_00400</name>
</gene>
<dbReference type="SMART" id="SM00382">
    <property type="entry name" value="AAA"/>
    <property type="match status" value="1"/>
</dbReference>
<evidence type="ECO:0000256" key="1">
    <source>
        <dbReference type="ARBA" id="ARBA00022741"/>
    </source>
</evidence>